<keyword evidence="9" id="KW-0966">Cell projection</keyword>
<keyword evidence="10" id="KW-0732">Signal</keyword>
<dbReference type="InterPro" id="IPR026444">
    <property type="entry name" value="Secre_tail"/>
</dbReference>
<dbReference type="Gene3D" id="2.60.40.4070">
    <property type="match status" value="1"/>
</dbReference>
<evidence type="ECO:0000256" key="8">
    <source>
        <dbReference type="ARBA" id="ARBA00023136"/>
    </source>
</evidence>
<dbReference type="Pfam" id="PF25292">
    <property type="entry name" value="Beta-prop_CGLA"/>
    <property type="match status" value="1"/>
</dbReference>
<dbReference type="NCBIfam" id="NF012200">
    <property type="entry name" value="choice_anch_D"/>
    <property type="match status" value="1"/>
</dbReference>
<comment type="caution">
    <text evidence="14">The sequence shown here is derived from an EMBL/GenBank/DDBJ whole genome shotgun (WGS) entry which is preliminary data.</text>
</comment>
<evidence type="ECO:0000313" key="14">
    <source>
        <dbReference type="EMBL" id="TET47358.1"/>
    </source>
</evidence>
<evidence type="ECO:0000256" key="9">
    <source>
        <dbReference type="ARBA" id="ARBA00023273"/>
    </source>
</evidence>
<evidence type="ECO:0000313" key="15">
    <source>
        <dbReference type="Proteomes" id="UP000315525"/>
    </source>
</evidence>
<proteinExistence type="predicted"/>
<dbReference type="InterPro" id="IPR057420">
    <property type="entry name" value="Beta-prop_CGLA"/>
</dbReference>
<evidence type="ECO:0000256" key="6">
    <source>
        <dbReference type="ARBA" id="ARBA00022989"/>
    </source>
</evidence>
<dbReference type="Pfam" id="PF22544">
    <property type="entry name" value="HYDIN_VesB_CFA65-like_Ig"/>
    <property type="match status" value="1"/>
</dbReference>
<evidence type="ECO:0000256" key="5">
    <source>
        <dbReference type="ARBA" id="ARBA00022692"/>
    </source>
</evidence>
<dbReference type="Gene3D" id="2.60.40.10">
    <property type="entry name" value="Immunoglobulins"/>
    <property type="match status" value="2"/>
</dbReference>
<dbReference type="SUPFAM" id="SSF69318">
    <property type="entry name" value="Integrin alpha N-terminal domain"/>
    <property type="match status" value="2"/>
</dbReference>
<dbReference type="EMBL" id="SOJN01000023">
    <property type="protein sequence ID" value="TET47358.1"/>
    <property type="molecule type" value="Genomic_DNA"/>
</dbReference>
<accession>A0A523UXT3</accession>
<sequence length="975" mass="104433">MRFCILVLVAAIAATSSFGEEVVKSFPAPGGYYAYGLTFDGTDLWCGELLDGKIYRVDTASGAVIESIPGPTDDNHALAWDGTCLWVATSSVESKYIHRITTAGVVVDSILCPKRGTSPYPGGLTWDGSYLWVSIYFSHPAQIYKVDTLDGTILDSIRPQGEQPQGLAWDPTGPYLWNCMDNNDGDPELIWKFNAMTGETLLSFPVPDTFSDKRPRGLAWDGQYLWIVSRGPGGPSPPQYIYKIDPGGAGYPIINLSAHSHDYRHTIIGVGDSWQLIIGNVGTADLVVDSLSVDNNVFGFSGVYPETILPGSTYTVDVDFDPTVYGSTSGSLYVYHSDPINPVQSVYLVGFGVYADAEIDIANTLHNWGDIRVRASTRWFLPVVNQGAAPLTLDSLSFTDSNFFLWEEMFPIVVDSTDSAFIPVWFSPQGGTTYAGSLTVYSDDPDESAIPIVLQGTGDPSPYPGGREFWHYEAPGDIFRHVRSIRWIPDINGDSVADVIAVSENDTLYCIHGNGSGTGDVLWIYEVSYVYSDRAMIVVPDIDGDSVPDVVIGTAGGDRSVRAISGADGDSIWRYDTHEYGGGGWVYEVSAVVDLDGDDVVDILAGAGDDGGHTGPERAFALSGVDGTKIWEQHVGAAVFGIREIDDVNGDLIPDVACGTGNTSPSVKGVYCLDGLTGDTIWYNNTGDAMWSVCPIEDINGDSIGDVIAGAMDGTVYALDGVSGAELWRKSVGGIVEHVWVTEDVDGDGYDDVLPGGLMGAMYCLQGDSGNTIWLTPSGHMAFVNVPMGDVTGDLISDCIAGSGFSVNTIFCLDGVTGDTLWTKPSASAVETGWPIPSIDQNGYDDVLIGTREGMILALSGGEPEVGISVERPSSAGDRFRILQNRPNPFYTETTISAIGISPGEKTILKVYDLSGRLVAELSEPNGSGGGAVARLVWDGTDRSGRMVSSGIYFCKPSSGKEARTIKMVRLNRRK</sequence>
<dbReference type="AlphaFoldDB" id="A0A523UXT3"/>
<dbReference type="SUPFAM" id="SSF63825">
    <property type="entry name" value="YWTD domain"/>
    <property type="match status" value="1"/>
</dbReference>
<dbReference type="Pfam" id="PF13360">
    <property type="entry name" value="PQQ_2"/>
    <property type="match status" value="1"/>
</dbReference>
<feature type="domain" description="Pyrrolo-quinoline quinone repeat" evidence="11">
    <location>
        <begin position="466"/>
        <end position="682"/>
    </location>
</feature>
<protein>
    <submittedName>
        <fullName evidence="14">Choice-of-anchor D domain-containing protein</fullName>
    </submittedName>
</protein>
<feature type="signal peptide" evidence="10">
    <location>
        <begin position="1"/>
        <end position="19"/>
    </location>
</feature>
<keyword evidence="6" id="KW-1133">Transmembrane helix</keyword>
<evidence type="ECO:0000256" key="10">
    <source>
        <dbReference type="SAM" id="SignalP"/>
    </source>
</evidence>
<keyword evidence="8" id="KW-0472">Membrane</keyword>
<name>A0A523UXT3_UNCT6</name>
<feature type="domain" description="Lambda-carrageenase beta-propeller" evidence="13">
    <location>
        <begin position="707"/>
        <end position="775"/>
    </location>
</feature>
<evidence type="ECO:0000256" key="7">
    <source>
        <dbReference type="ARBA" id="ARBA00023069"/>
    </source>
</evidence>
<dbReference type="GO" id="GO:0016020">
    <property type="term" value="C:membrane"/>
    <property type="evidence" value="ECO:0007669"/>
    <property type="project" value="UniProtKB-SubCell"/>
</dbReference>
<dbReference type="InterPro" id="IPR015943">
    <property type="entry name" value="WD40/YVTN_repeat-like_dom_sf"/>
</dbReference>
<feature type="chain" id="PRO_5021708093" evidence="10">
    <location>
        <begin position="20"/>
        <end position="975"/>
    </location>
</feature>
<dbReference type="Gene3D" id="2.40.10.480">
    <property type="match status" value="1"/>
</dbReference>
<keyword evidence="4" id="KW-0963">Cytoplasm</keyword>
<reference evidence="14 15" key="1">
    <citation type="submission" date="2019-03" db="EMBL/GenBank/DDBJ databases">
        <title>Metabolic potential of uncultured bacteria and archaea associated with petroleum seepage in deep-sea sediments.</title>
        <authorList>
            <person name="Dong X."/>
            <person name="Hubert C."/>
        </authorList>
    </citation>
    <scope>NUCLEOTIDE SEQUENCE [LARGE SCALE GENOMIC DNA]</scope>
    <source>
        <strain evidence="14">E44_bin18</strain>
    </source>
</reference>
<evidence type="ECO:0000259" key="11">
    <source>
        <dbReference type="Pfam" id="PF13360"/>
    </source>
</evidence>
<evidence type="ECO:0000256" key="2">
    <source>
        <dbReference type="ARBA" id="ARBA00004167"/>
    </source>
</evidence>
<keyword evidence="5" id="KW-0812">Transmembrane</keyword>
<dbReference type="InterPro" id="IPR045232">
    <property type="entry name" value="FAM234"/>
</dbReference>
<evidence type="ECO:0000256" key="4">
    <source>
        <dbReference type="ARBA" id="ARBA00022490"/>
    </source>
</evidence>
<dbReference type="PANTHER" id="PTHR21419:SF30">
    <property type="entry name" value="IG-LIKE DOMAIN-CONTAINING PROTEIN"/>
    <property type="match status" value="1"/>
</dbReference>
<keyword evidence="7" id="KW-0969">Cilium</keyword>
<feature type="domain" description="HYDIN/VesB/CFA65-like Ig-like" evidence="12">
    <location>
        <begin position="252"/>
        <end position="338"/>
    </location>
</feature>
<dbReference type="PANTHER" id="PTHR21419">
    <property type="match status" value="1"/>
</dbReference>
<dbReference type="Gene3D" id="2.130.10.10">
    <property type="entry name" value="YVTN repeat-like/Quinoprotein amine dehydrogenase"/>
    <property type="match status" value="2"/>
</dbReference>
<dbReference type="InterPro" id="IPR013783">
    <property type="entry name" value="Ig-like_fold"/>
</dbReference>
<evidence type="ECO:0000259" key="12">
    <source>
        <dbReference type="Pfam" id="PF22544"/>
    </source>
</evidence>
<dbReference type="Proteomes" id="UP000315525">
    <property type="component" value="Unassembled WGS sequence"/>
</dbReference>
<gene>
    <name evidence="14" type="ORF">E3J62_01880</name>
</gene>
<evidence type="ECO:0000256" key="3">
    <source>
        <dbReference type="ARBA" id="ARBA00004496"/>
    </source>
</evidence>
<dbReference type="NCBIfam" id="TIGR04183">
    <property type="entry name" value="Por_Secre_tail"/>
    <property type="match status" value="1"/>
</dbReference>
<comment type="subcellular location">
    <subcellularLocation>
        <location evidence="1">Cell projection</location>
        <location evidence="1">Cilium</location>
    </subcellularLocation>
    <subcellularLocation>
        <location evidence="3">Cytoplasm</location>
    </subcellularLocation>
    <subcellularLocation>
        <location evidence="2">Membrane</location>
        <topology evidence="2">Single-pass membrane protein</topology>
    </subcellularLocation>
</comment>
<dbReference type="InterPro" id="IPR028994">
    <property type="entry name" value="Integrin_alpha_N"/>
</dbReference>
<organism evidence="14 15">
    <name type="scientific">candidate division TA06 bacterium</name>
    <dbReference type="NCBI Taxonomy" id="2250710"/>
    <lineage>
        <taxon>Bacteria</taxon>
        <taxon>Bacteria division TA06</taxon>
    </lineage>
</organism>
<dbReference type="InterPro" id="IPR002372">
    <property type="entry name" value="PQQ_rpt_dom"/>
</dbReference>
<evidence type="ECO:0000259" key="13">
    <source>
        <dbReference type="Pfam" id="PF25292"/>
    </source>
</evidence>
<dbReference type="InterPro" id="IPR053879">
    <property type="entry name" value="HYDIN_VesB_CFA65-like_Ig"/>
</dbReference>
<evidence type="ECO:0000256" key="1">
    <source>
        <dbReference type="ARBA" id="ARBA00004138"/>
    </source>
</evidence>